<name>A0A2K8Z8V0_9BACT</name>
<proteinExistence type="predicted"/>
<accession>A0A2K8Z8V0</accession>
<organism evidence="2 3">
    <name type="scientific">Spirosoma pollinicola</name>
    <dbReference type="NCBI Taxonomy" id="2057025"/>
    <lineage>
        <taxon>Bacteria</taxon>
        <taxon>Pseudomonadati</taxon>
        <taxon>Bacteroidota</taxon>
        <taxon>Cytophagia</taxon>
        <taxon>Cytophagales</taxon>
        <taxon>Cytophagaceae</taxon>
        <taxon>Spirosoma</taxon>
    </lineage>
</organism>
<sequence length="248" mass="28068">MYQLHLTQPMTRTVYIQALDQFPIDKPGVDALLGFKQMGVATKFYETIDQVPLHPSVLVVGFADDVRYWLMAMGIPMPGSITLPKQLHYYAGRAIQQTTLEQALIQTEYPYFIKPTLHKLFEARIIEQTSDLIDIVNTVPLSIEALTSIPVTFTSEYRGFIIEGKLVGLKHYKGNLCLFPSCEIINRAIRDFTEQPLAFSIDFGLDSLGRTLLVECNDFWSLDSFGLDPKLYAEGLLLRWNEILKGAA</sequence>
<dbReference type="InterPro" id="IPR041261">
    <property type="entry name" value="R2K_2"/>
</dbReference>
<dbReference type="EMBL" id="CP025096">
    <property type="protein sequence ID" value="AUD06295.1"/>
    <property type="molecule type" value="Genomic_DNA"/>
</dbReference>
<dbReference type="AlphaFoldDB" id="A0A2K8Z8V0"/>
<feature type="domain" description="ATP-grasp" evidence="1">
    <location>
        <begin position="90"/>
        <end position="234"/>
    </location>
</feature>
<protein>
    <recommendedName>
        <fullName evidence="1">ATP-grasp domain-containing protein</fullName>
    </recommendedName>
</protein>
<dbReference type="KEGG" id="spir:CWM47_33315"/>
<evidence type="ECO:0000313" key="3">
    <source>
        <dbReference type="Proteomes" id="UP000232883"/>
    </source>
</evidence>
<reference evidence="2 3" key="1">
    <citation type="submission" date="2017-11" db="EMBL/GenBank/DDBJ databases">
        <title>Taxonomic description and genome sequences of Spirosoma HA7 sp. nov., isolated from pollen microhabitat of Corylus avellana.</title>
        <authorList>
            <person name="Ambika Manirajan B."/>
            <person name="Suarez C."/>
            <person name="Ratering S."/>
            <person name="Geissler-Plaum R."/>
            <person name="Cardinale M."/>
            <person name="Sylvia S."/>
        </authorList>
    </citation>
    <scope>NUCLEOTIDE SEQUENCE [LARGE SCALE GENOMIC DNA]</scope>
    <source>
        <strain evidence="2 3">HA7</strain>
    </source>
</reference>
<dbReference type="Pfam" id="PF18299">
    <property type="entry name" value="R2K_2"/>
    <property type="match status" value="1"/>
</dbReference>
<keyword evidence="3" id="KW-1185">Reference proteome</keyword>
<gene>
    <name evidence="2" type="ORF">CWM47_33315</name>
</gene>
<evidence type="ECO:0000259" key="1">
    <source>
        <dbReference type="Pfam" id="PF18299"/>
    </source>
</evidence>
<dbReference type="Proteomes" id="UP000232883">
    <property type="component" value="Chromosome"/>
</dbReference>
<evidence type="ECO:0000313" key="2">
    <source>
        <dbReference type="EMBL" id="AUD06295.1"/>
    </source>
</evidence>